<dbReference type="Gene3D" id="3.30.450.40">
    <property type="match status" value="1"/>
</dbReference>
<dbReference type="Pfam" id="PF15714">
    <property type="entry name" value="SpoVT_C"/>
    <property type="match status" value="1"/>
</dbReference>
<dbReference type="EMBL" id="JACCBX010000021">
    <property type="protein sequence ID" value="NYE09368.1"/>
    <property type="molecule type" value="Genomic_DNA"/>
</dbReference>
<gene>
    <name evidence="9" type="ORF">F4694_006244</name>
</gene>
<keyword evidence="1" id="KW-0678">Repressor</keyword>
<dbReference type="GO" id="GO:0003677">
    <property type="term" value="F:DNA binding"/>
    <property type="evidence" value="ECO:0007669"/>
    <property type="project" value="UniProtKB-UniRule"/>
</dbReference>
<dbReference type="GO" id="GO:0030435">
    <property type="term" value="P:sporulation resulting in formation of a cellular spore"/>
    <property type="evidence" value="ECO:0007669"/>
    <property type="project" value="UniProtKB-KW"/>
</dbReference>
<sequence>MKVRQHWMKATGIVRRIDDLGRVVIPKEIRRTLRIREGDPLEIFVDRDGEVILKKYSPISELSDFAKEYAEALFDSLGNPVLICDRDSYIALAGSSKKDYLNKNISDLVEKTMEDRNSVLVTQQGDIALADGNDETISSYTIGPIIANGDPIGAVIIYSKEGTLGEVEKKAVETAAGFLARQMES</sequence>
<reference evidence="10" key="2">
    <citation type="submission" date="2020-08" db="EMBL/GenBank/DDBJ databases">
        <title>The Agave Microbiome: Exploring the role of microbial communities in plant adaptations to desert environments.</title>
        <authorList>
            <person name="Partida-Martinez L.P."/>
        </authorList>
    </citation>
    <scope>NUCLEOTIDE SEQUENCE [LARGE SCALE GENOMIC DNA]</scope>
    <source>
        <strain evidence="10">AT2.8</strain>
    </source>
</reference>
<reference evidence="10" key="1">
    <citation type="submission" date="2020-07" db="EMBL/GenBank/DDBJ databases">
        <authorList>
            <person name="Partida-Martinez L."/>
            <person name="Huntemann M."/>
            <person name="Clum A."/>
            <person name="Wang J."/>
            <person name="Palaniappan K."/>
            <person name="Ritter S."/>
            <person name="Chen I.-M."/>
            <person name="Stamatis D."/>
            <person name="Reddy T."/>
            <person name="O'Malley R."/>
            <person name="Daum C."/>
            <person name="Shapiro N."/>
            <person name="Ivanova N."/>
            <person name="Kyrpides N."/>
            <person name="Woyke T."/>
        </authorList>
    </citation>
    <scope>NUCLEOTIDE SEQUENCE [LARGE SCALE GENOMIC DNA]</scope>
    <source>
        <strain evidence="10">AT2.8</strain>
    </source>
</reference>
<evidence type="ECO:0000256" key="1">
    <source>
        <dbReference type="ARBA" id="ARBA00022491"/>
    </source>
</evidence>
<evidence type="ECO:0000256" key="6">
    <source>
        <dbReference type="ARBA" id="ARBA00023163"/>
    </source>
</evidence>
<proteinExistence type="predicted"/>
<name>A0A852TQQ4_9BACI</name>
<comment type="caution">
    <text evidence="9">The sequence shown here is derived from an EMBL/GenBank/DDBJ whole genome shotgun (WGS) entry which is preliminary data.</text>
</comment>
<dbReference type="InterPro" id="IPR007159">
    <property type="entry name" value="SpoVT-AbrB_dom"/>
</dbReference>
<dbReference type="InterPro" id="IPR052731">
    <property type="entry name" value="B_subtilis_Trans_State_Reg"/>
</dbReference>
<dbReference type="InterPro" id="IPR014213">
    <property type="entry name" value="SpoVT"/>
</dbReference>
<evidence type="ECO:0000256" key="3">
    <source>
        <dbReference type="ARBA" id="ARBA00023015"/>
    </source>
</evidence>
<evidence type="ECO:0000256" key="2">
    <source>
        <dbReference type="ARBA" id="ARBA00022969"/>
    </source>
</evidence>
<dbReference type="InterPro" id="IPR029016">
    <property type="entry name" value="GAF-like_dom_sf"/>
</dbReference>
<dbReference type="NCBIfam" id="TIGR02851">
    <property type="entry name" value="spore_V_T"/>
    <property type="match status" value="1"/>
</dbReference>
<keyword evidence="3" id="KW-0805">Transcription regulation</keyword>
<dbReference type="FunFam" id="2.10.260.10:FF:000001">
    <property type="entry name" value="Stage V sporulation protein T"/>
    <property type="match status" value="1"/>
</dbReference>
<dbReference type="SUPFAM" id="SSF89447">
    <property type="entry name" value="AbrB/MazE/MraZ-like"/>
    <property type="match status" value="1"/>
</dbReference>
<evidence type="ECO:0000256" key="5">
    <source>
        <dbReference type="ARBA" id="ARBA00023159"/>
    </source>
</evidence>
<dbReference type="Pfam" id="PF04014">
    <property type="entry name" value="MazE_antitoxin"/>
    <property type="match status" value="1"/>
</dbReference>
<feature type="domain" description="SpoVT-AbrB" evidence="8">
    <location>
        <begin position="12"/>
        <end position="58"/>
    </location>
</feature>
<evidence type="ECO:0000313" key="10">
    <source>
        <dbReference type="Proteomes" id="UP000548423"/>
    </source>
</evidence>
<keyword evidence="4 7" id="KW-0238">DNA-binding</keyword>
<keyword evidence="5" id="KW-0010">Activator</keyword>
<evidence type="ECO:0000313" key="9">
    <source>
        <dbReference type="EMBL" id="NYE09368.1"/>
    </source>
</evidence>
<dbReference type="SMART" id="SM00966">
    <property type="entry name" value="SpoVT_AbrB"/>
    <property type="match status" value="1"/>
</dbReference>
<evidence type="ECO:0000256" key="7">
    <source>
        <dbReference type="PROSITE-ProRule" id="PRU01076"/>
    </source>
</evidence>
<organism evidence="9 10">
    <name type="scientific">Neobacillus niacini</name>
    <dbReference type="NCBI Taxonomy" id="86668"/>
    <lineage>
        <taxon>Bacteria</taxon>
        <taxon>Bacillati</taxon>
        <taxon>Bacillota</taxon>
        <taxon>Bacilli</taxon>
        <taxon>Bacillales</taxon>
        <taxon>Bacillaceae</taxon>
        <taxon>Neobacillus</taxon>
    </lineage>
</organism>
<dbReference type="GO" id="GO:0042802">
    <property type="term" value="F:identical protein binding"/>
    <property type="evidence" value="ECO:0007669"/>
    <property type="project" value="UniProtKB-ARBA"/>
</dbReference>
<dbReference type="NCBIfam" id="TIGR01439">
    <property type="entry name" value="lp_hng_hel_AbrB"/>
    <property type="match status" value="1"/>
</dbReference>
<dbReference type="PROSITE" id="PS51740">
    <property type="entry name" value="SPOVT_ABRB"/>
    <property type="match status" value="1"/>
</dbReference>
<evidence type="ECO:0000259" key="8">
    <source>
        <dbReference type="PROSITE" id="PS51740"/>
    </source>
</evidence>
<dbReference type="PANTHER" id="PTHR36432">
    <property type="match status" value="1"/>
</dbReference>
<dbReference type="PIRSF" id="PIRSF026579">
    <property type="entry name" value="Spore_V_T"/>
    <property type="match status" value="1"/>
</dbReference>
<dbReference type="Gene3D" id="2.10.260.10">
    <property type="match status" value="1"/>
</dbReference>
<accession>A0A852TQQ4</accession>
<keyword evidence="6" id="KW-0804">Transcription</keyword>
<dbReference type="AlphaFoldDB" id="A0A852TQQ4"/>
<protein>
    <submittedName>
        <fullName evidence="9">AbrB family transcriptional regulator (Stage V sporulation protein T)</fullName>
    </submittedName>
</protein>
<dbReference type="InterPro" id="IPR037914">
    <property type="entry name" value="SpoVT-AbrB_sf"/>
</dbReference>
<dbReference type="Proteomes" id="UP000548423">
    <property type="component" value="Unassembled WGS sequence"/>
</dbReference>
<evidence type="ECO:0000256" key="4">
    <source>
        <dbReference type="ARBA" id="ARBA00023125"/>
    </source>
</evidence>
<keyword evidence="2" id="KW-0749">Sporulation</keyword>
<dbReference type="PANTHER" id="PTHR36432:SF1">
    <property type="entry name" value="STAGE V SPORULATION PROTEIN T"/>
    <property type="match status" value="1"/>
</dbReference>